<reference evidence="2 3" key="1">
    <citation type="journal article" date="2018" name="Mol. Plant">
        <title>The genome of Artemisia annua provides insight into the evolution of Asteraceae family and artemisinin biosynthesis.</title>
        <authorList>
            <person name="Shen Q."/>
            <person name="Zhang L."/>
            <person name="Liao Z."/>
            <person name="Wang S."/>
            <person name="Yan T."/>
            <person name="Shi P."/>
            <person name="Liu M."/>
            <person name="Fu X."/>
            <person name="Pan Q."/>
            <person name="Wang Y."/>
            <person name="Lv Z."/>
            <person name="Lu X."/>
            <person name="Zhang F."/>
            <person name="Jiang W."/>
            <person name="Ma Y."/>
            <person name="Chen M."/>
            <person name="Hao X."/>
            <person name="Li L."/>
            <person name="Tang Y."/>
            <person name="Lv G."/>
            <person name="Zhou Y."/>
            <person name="Sun X."/>
            <person name="Brodelius P.E."/>
            <person name="Rose J.K.C."/>
            <person name="Tang K."/>
        </authorList>
    </citation>
    <scope>NUCLEOTIDE SEQUENCE [LARGE SCALE GENOMIC DNA]</scope>
    <source>
        <strain evidence="3">cv. Huhao1</strain>
        <tissue evidence="2">Leaf</tissue>
    </source>
</reference>
<dbReference type="EMBL" id="PKPP01012250">
    <property type="protein sequence ID" value="PWA42683.1"/>
    <property type="molecule type" value="Genomic_DNA"/>
</dbReference>
<evidence type="ECO:0000313" key="3">
    <source>
        <dbReference type="Proteomes" id="UP000245207"/>
    </source>
</evidence>
<keyword evidence="2" id="KW-0695">RNA-directed DNA polymerase</keyword>
<dbReference type="AlphaFoldDB" id="A0A2U1L104"/>
<sequence length="194" mass="22372">MAVIAYSLLNEYQLTRRETKANVTKEKAISKVQAQKSSEEPHSLEVRLEAVKEFLSKGVGRSSSLFKAQKGETNEITYLWSMEAEEAFQRWKKCIELVTAVRAPVKGETLLLHLATPFNGISAILLAKRRKVQIPIYFASRVLQRPEQNYVESERLILALVHAARRLRRYFKDHPIRVLTNRPIEWVLLSPDRS</sequence>
<dbReference type="Proteomes" id="UP000245207">
    <property type="component" value="Unassembled WGS sequence"/>
</dbReference>
<dbReference type="PANTHER" id="PTHR48475:SF2">
    <property type="entry name" value="RIBONUCLEASE H"/>
    <property type="match status" value="1"/>
</dbReference>
<protein>
    <submittedName>
        <fullName evidence="2">Reverse transcriptase domain-containing protein</fullName>
    </submittedName>
</protein>
<name>A0A2U1L104_ARTAN</name>
<evidence type="ECO:0000259" key="1">
    <source>
        <dbReference type="Pfam" id="PF17919"/>
    </source>
</evidence>
<dbReference type="InterPro" id="IPR041577">
    <property type="entry name" value="RT_RNaseH_2"/>
</dbReference>
<dbReference type="OrthoDB" id="673934at2759"/>
<feature type="domain" description="Reverse transcriptase/retrotransposon-derived protein RNase H-like" evidence="1">
    <location>
        <begin position="80"/>
        <end position="178"/>
    </location>
</feature>
<comment type="caution">
    <text evidence="2">The sequence shown here is derived from an EMBL/GenBank/DDBJ whole genome shotgun (WGS) entry which is preliminary data.</text>
</comment>
<dbReference type="Pfam" id="PF17919">
    <property type="entry name" value="RT_RNaseH_2"/>
    <property type="match status" value="1"/>
</dbReference>
<gene>
    <name evidence="2" type="ORF">CTI12_AA542130</name>
</gene>
<organism evidence="2 3">
    <name type="scientific">Artemisia annua</name>
    <name type="common">Sweet wormwood</name>
    <dbReference type="NCBI Taxonomy" id="35608"/>
    <lineage>
        <taxon>Eukaryota</taxon>
        <taxon>Viridiplantae</taxon>
        <taxon>Streptophyta</taxon>
        <taxon>Embryophyta</taxon>
        <taxon>Tracheophyta</taxon>
        <taxon>Spermatophyta</taxon>
        <taxon>Magnoliopsida</taxon>
        <taxon>eudicotyledons</taxon>
        <taxon>Gunneridae</taxon>
        <taxon>Pentapetalae</taxon>
        <taxon>asterids</taxon>
        <taxon>campanulids</taxon>
        <taxon>Asterales</taxon>
        <taxon>Asteraceae</taxon>
        <taxon>Asteroideae</taxon>
        <taxon>Anthemideae</taxon>
        <taxon>Artemisiinae</taxon>
        <taxon>Artemisia</taxon>
    </lineage>
</organism>
<keyword evidence="3" id="KW-1185">Reference proteome</keyword>
<dbReference type="GO" id="GO:0003964">
    <property type="term" value="F:RNA-directed DNA polymerase activity"/>
    <property type="evidence" value="ECO:0007669"/>
    <property type="project" value="UniProtKB-KW"/>
</dbReference>
<dbReference type="SUPFAM" id="SSF56672">
    <property type="entry name" value="DNA/RNA polymerases"/>
    <property type="match status" value="1"/>
</dbReference>
<accession>A0A2U1L104</accession>
<evidence type="ECO:0000313" key="2">
    <source>
        <dbReference type="EMBL" id="PWA42683.1"/>
    </source>
</evidence>
<keyword evidence="2" id="KW-0548">Nucleotidyltransferase</keyword>
<proteinExistence type="predicted"/>
<keyword evidence="2" id="KW-0808">Transferase</keyword>
<dbReference type="PANTHER" id="PTHR48475">
    <property type="entry name" value="RIBONUCLEASE H"/>
    <property type="match status" value="1"/>
</dbReference>
<dbReference type="InterPro" id="IPR043502">
    <property type="entry name" value="DNA/RNA_pol_sf"/>
</dbReference>